<organism evidence="12 13">
    <name type="scientific">Collichthys lucidus</name>
    <name type="common">Big head croaker</name>
    <name type="synonym">Sciaena lucida</name>
    <dbReference type="NCBI Taxonomy" id="240159"/>
    <lineage>
        <taxon>Eukaryota</taxon>
        <taxon>Metazoa</taxon>
        <taxon>Chordata</taxon>
        <taxon>Craniata</taxon>
        <taxon>Vertebrata</taxon>
        <taxon>Euteleostomi</taxon>
        <taxon>Actinopterygii</taxon>
        <taxon>Neopterygii</taxon>
        <taxon>Teleostei</taxon>
        <taxon>Neoteleostei</taxon>
        <taxon>Acanthomorphata</taxon>
        <taxon>Eupercaria</taxon>
        <taxon>Sciaenidae</taxon>
        <taxon>Collichthys</taxon>
    </lineage>
</organism>
<dbReference type="InterPro" id="IPR036465">
    <property type="entry name" value="vWFA_dom_sf"/>
</dbReference>
<dbReference type="Proteomes" id="UP000298787">
    <property type="component" value="Chromosome 20"/>
</dbReference>
<feature type="compositionally biased region" description="Low complexity" evidence="9">
    <location>
        <begin position="980"/>
        <end position="1013"/>
    </location>
</feature>
<keyword evidence="5" id="KW-0130">Cell adhesion</keyword>
<protein>
    <submittedName>
        <fullName evidence="12">Collagen alpha-1(XIV) chain</fullName>
    </submittedName>
</protein>
<dbReference type="SUPFAM" id="SSF49265">
    <property type="entry name" value="Fibronectin type III"/>
    <property type="match status" value="3"/>
</dbReference>
<gene>
    <name evidence="12" type="ORF">D9C73_022358</name>
</gene>
<dbReference type="CDD" id="cd00063">
    <property type="entry name" value="FN3"/>
    <property type="match status" value="1"/>
</dbReference>
<dbReference type="AlphaFoldDB" id="A0A4U5VMM0"/>
<dbReference type="InterPro" id="IPR050525">
    <property type="entry name" value="ECM_Assembly_Org"/>
</dbReference>
<keyword evidence="13" id="KW-1185">Reference proteome</keyword>
<feature type="region of interest" description="Disordered" evidence="9">
    <location>
        <begin position="960"/>
        <end position="1052"/>
    </location>
</feature>
<dbReference type="PRINTS" id="PR00453">
    <property type="entry name" value="VWFADOMAIN"/>
</dbReference>
<dbReference type="GO" id="GO:0005581">
    <property type="term" value="C:collagen trimer"/>
    <property type="evidence" value="ECO:0007669"/>
    <property type="project" value="UniProtKB-KW"/>
</dbReference>
<dbReference type="Gene3D" id="2.60.120.200">
    <property type="match status" value="1"/>
</dbReference>
<comment type="similarity">
    <text evidence="8">Belongs to the fibril-associated collagens with interrupted helices (FACIT) family.</text>
</comment>
<evidence type="ECO:0000256" key="7">
    <source>
        <dbReference type="ARBA" id="ARBA00023278"/>
    </source>
</evidence>
<dbReference type="Pfam" id="PF00092">
    <property type="entry name" value="VWA"/>
    <property type="match status" value="2"/>
</dbReference>
<keyword evidence="6 12" id="KW-0176">Collagen</keyword>
<reference evidence="12 13" key="1">
    <citation type="submission" date="2019-01" db="EMBL/GenBank/DDBJ databases">
        <title>Genome Assembly of Collichthys lucidus.</title>
        <authorList>
            <person name="Cai M."/>
            <person name="Xiao S."/>
        </authorList>
    </citation>
    <scope>NUCLEOTIDE SEQUENCE [LARGE SCALE GENOMIC DNA]</scope>
    <source>
        <strain evidence="12">JT15FE1705JMU</strain>
        <tissue evidence="12">Muscle</tissue>
    </source>
</reference>
<dbReference type="InterPro" id="IPR003961">
    <property type="entry name" value="FN3_dom"/>
</dbReference>
<dbReference type="InterPro" id="IPR013320">
    <property type="entry name" value="ConA-like_dom_sf"/>
</dbReference>
<dbReference type="Gene3D" id="2.60.40.10">
    <property type="entry name" value="Immunoglobulins"/>
    <property type="match status" value="3"/>
</dbReference>
<dbReference type="PROSITE" id="PS50234">
    <property type="entry name" value="VWFA"/>
    <property type="match status" value="1"/>
</dbReference>
<name>A0A4U5VMM0_COLLU</name>
<feature type="region of interest" description="Disordered" evidence="9">
    <location>
        <begin position="1104"/>
        <end position="1162"/>
    </location>
</feature>
<dbReference type="SMART" id="SM00327">
    <property type="entry name" value="VWA"/>
    <property type="match status" value="1"/>
</dbReference>
<dbReference type="InterPro" id="IPR013783">
    <property type="entry name" value="Ig-like_fold"/>
</dbReference>
<evidence type="ECO:0000256" key="1">
    <source>
        <dbReference type="ARBA" id="ARBA00004498"/>
    </source>
</evidence>
<dbReference type="FunFam" id="2.60.120.200:FF:000008">
    <property type="entry name" value="Collagen type XII alpha 1 chain"/>
    <property type="match status" value="1"/>
</dbReference>
<dbReference type="InterPro" id="IPR002035">
    <property type="entry name" value="VWF_A"/>
</dbReference>
<feature type="region of interest" description="Disordered" evidence="9">
    <location>
        <begin position="914"/>
        <end position="934"/>
    </location>
</feature>
<keyword evidence="2" id="KW-0964">Secreted</keyword>
<dbReference type="InterPro" id="IPR036116">
    <property type="entry name" value="FN3_sf"/>
</dbReference>
<dbReference type="Gene3D" id="3.40.50.410">
    <property type="entry name" value="von Willebrand factor, type A domain"/>
    <property type="match status" value="1"/>
</dbReference>
<evidence type="ECO:0000313" key="12">
    <source>
        <dbReference type="EMBL" id="TKS89211.1"/>
    </source>
</evidence>
<dbReference type="InterPro" id="IPR048287">
    <property type="entry name" value="TSPN-like_N"/>
</dbReference>
<keyword evidence="7" id="KW-0379">Hydroxylation</keyword>
<feature type="compositionally biased region" description="Basic and acidic residues" evidence="9">
    <location>
        <begin position="1135"/>
        <end position="1145"/>
    </location>
</feature>
<dbReference type="PROSITE" id="PS50853">
    <property type="entry name" value="FN3"/>
    <property type="match status" value="1"/>
</dbReference>
<sequence length="1162" mass="127236">MEYEVLLTAVYTNEAESDEVILVESTVERTTTVATTTTTTEAPRFGVKNMRIDEETTFSIRVSWQPVDSRNVRHYRLNYISAKGDRAEETVKLQFLFLLEPRRHTFEETVKETTISSSELVQKVITLSAVIERPPRRFRTVPTGQNSLVLQPLLSDTEYKVAITPVYPDGEGPTASRMGRTLPLSAPKNLRVSEEWYNRFRISWDVPPSPTMGYRVVYQPVSASGPALETFVGEDVSTMLIVNLLSGTEYSVKVIASYTTGSSEALSGRAKTHGQKQETKLGGGANRHCFNNLKANTQYKISVYAQLLDGTEGPAVTVTERTLPIPTPAPTKPPTTTPLPTIPAAKEVCKAAKADLVFLVDGSWSIGDDNFLKIIRFLYSTTGALDRIGPDGTQVAIAQFSDDARTEFKLNSSSLGTLIALSHLVLHAAIKNQFPRAPTGMKSIRLLDLFEIPSLKRRAIQHVKENIFTTEGGVRRGIPNVLVVLTDGRSQDDVNKVSKEMQMEGYIVFAIGFADADYGELVSIASKPSDRHVFFVDDLDAFKKIEEKLVTFVCEAATATCPSVPMSGSTTPGFRMMELYGLVENRYGSVSGVSMVPGTFNTFPSFHLHSDAFLAQPTRYIHPEGLPSDYTITMLFRLLPDTPEEPFALWEILNKNNEPLVGVILDNGGKTLTFFNNDYKGEFQTVTFEGPEIKKLFYGSFHKLHIAISKTSARVVIDCKMVAEKTINAAGNITIDGLEVLGRMVRSRGNKDNSAPFQLQIFDIVCSTSWANRDKCCELPGLGGPGIRGARGDRGEPGPVRNATTLLYSTLLDRPLDMALHSIQQQYPPNTCNEDCSIKHRGALMHVVLQEREDRKVKLDNKEHRESLAELELRAEKDLQDREGLLELQGPQATQALQENRETWGHRLNFVALLQKGPPGGKGEKGERGDLQSTASVQAIARQVCEQLIQSHMARYNSILNHVPSPPVSIRTVPGPPGEPGRQGPPGSQGEQGPPGRPGFPGQNGQNGQPGERGPQGQGRPGSQGTSGRPGNPGAPGRPGVPGPVGSAGPPGYCDQNSCVGYNVGEGEDDTDGGPIPAVQLPSNVFQNYGEVEEDDPYRYYQPNYPAPQPVAPDDPTYAQDDVEMRSPGVHRSARSLDGDEERIGPKRRLKRGAKTLSGLIK</sequence>
<keyword evidence="3" id="KW-0732">Signal</keyword>
<dbReference type="PANTHER" id="PTHR24020">
    <property type="entry name" value="COLLAGEN ALPHA"/>
    <property type="match status" value="1"/>
</dbReference>
<keyword evidence="2" id="KW-0272">Extracellular matrix</keyword>
<dbReference type="Pfam" id="PF01391">
    <property type="entry name" value="Collagen"/>
    <property type="match status" value="1"/>
</dbReference>
<feature type="domain" description="Fibronectin type-III" evidence="11">
    <location>
        <begin position="186"/>
        <end position="276"/>
    </location>
</feature>
<dbReference type="EMBL" id="CM014097">
    <property type="protein sequence ID" value="TKS89211.1"/>
    <property type="molecule type" value="Genomic_DNA"/>
</dbReference>
<evidence type="ECO:0000313" key="13">
    <source>
        <dbReference type="Proteomes" id="UP000298787"/>
    </source>
</evidence>
<evidence type="ECO:0000256" key="3">
    <source>
        <dbReference type="ARBA" id="ARBA00022729"/>
    </source>
</evidence>
<keyword evidence="4" id="KW-0677">Repeat</keyword>
<dbReference type="PANTHER" id="PTHR24020:SF84">
    <property type="entry name" value="VWFA DOMAIN-CONTAINING PROTEIN"/>
    <property type="match status" value="1"/>
</dbReference>
<evidence type="ECO:0000256" key="5">
    <source>
        <dbReference type="ARBA" id="ARBA00022889"/>
    </source>
</evidence>
<proteinExistence type="inferred from homology"/>
<evidence type="ECO:0000256" key="2">
    <source>
        <dbReference type="ARBA" id="ARBA00022530"/>
    </source>
</evidence>
<comment type="subcellular location">
    <subcellularLocation>
        <location evidence="1">Secreted</location>
        <location evidence="1">Extracellular space</location>
        <location evidence="1">Extracellular matrix</location>
    </subcellularLocation>
</comment>
<dbReference type="STRING" id="240159.A0A4U5VMM0"/>
<evidence type="ECO:0000259" key="11">
    <source>
        <dbReference type="PROSITE" id="PS50853"/>
    </source>
</evidence>
<feature type="domain" description="VWFA" evidence="10">
    <location>
        <begin position="355"/>
        <end position="549"/>
    </location>
</feature>
<dbReference type="InterPro" id="IPR008160">
    <property type="entry name" value="Collagen"/>
</dbReference>
<evidence type="ECO:0000256" key="9">
    <source>
        <dbReference type="SAM" id="MobiDB-lite"/>
    </source>
</evidence>
<dbReference type="FunFam" id="2.60.40.10:FF:000444">
    <property type="entry name" value="Collagen alpha-1(XIV) chain isoform X2"/>
    <property type="match status" value="1"/>
</dbReference>
<dbReference type="GO" id="GO:0007155">
    <property type="term" value="P:cell adhesion"/>
    <property type="evidence" value="ECO:0007669"/>
    <property type="project" value="UniProtKB-KW"/>
</dbReference>
<evidence type="ECO:0000256" key="4">
    <source>
        <dbReference type="ARBA" id="ARBA00022737"/>
    </source>
</evidence>
<feature type="compositionally biased region" description="Low complexity" evidence="9">
    <location>
        <begin position="1023"/>
        <end position="1032"/>
    </location>
</feature>
<dbReference type="SMART" id="SM00210">
    <property type="entry name" value="TSPN"/>
    <property type="match status" value="1"/>
</dbReference>
<dbReference type="Pfam" id="PF00041">
    <property type="entry name" value="fn3"/>
    <property type="match status" value="1"/>
</dbReference>
<evidence type="ECO:0000259" key="10">
    <source>
        <dbReference type="PROSITE" id="PS50234"/>
    </source>
</evidence>
<dbReference type="SUPFAM" id="SSF49899">
    <property type="entry name" value="Concanavalin A-like lectins/glucanases"/>
    <property type="match status" value="1"/>
</dbReference>
<dbReference type="SUPFAM" id="SSF53300">
    <property type="entry name" value="vWA-like"/>
    <property type="match status" value="1"/>
</dbReference>
<evidence type="ECO:0000256" key="6">
    <source>
        <dbReference type="ARBA" id="ARBA00023119"/>
    </source>
</evidence>
<evidence type="ECO:0000256" key="8">
    <source>
        <dbReference type="ARBA" id="ARBA00049648"/>
    </source>
</evidence>
<dbReference type="SMART" id="SM00060">
    <property type="entry name" value="FN3"/>
    <property type="match status" value="2"/>
</dbReference>
<accession>A0A4U5VMM0</accession>